<gene>
    <name evidence="4" type="primary">Ttll5</name>
    <name evidence="4" type="ORF">SNEC2469_LOCUS32640</name>
</gene>
<organism evidence="4 5">
    <name type="scientific">Symbiodinium necroappetens</name>
    <dbReference type="NCBI Taxonomy" id="1628268"/>
    <lineage>
        <taxon>Eukaryota</taxon>
        <taxon>Sar</taxon>
        <taxon>Alveolata</taxon>
        <taxon>Dinophyceae</taxon>
        <taxon>Suessiales</taxon>
        <taxon>Symbiodiniaceae</taxon>
        <taxon>Symbiodinium</taxon>
    </lineage>
</organism>
<evidence type="ECO:0000256" key="2">
    <source>
        <dbReference type="ARBA" id="ARBA00022741"/>
    </source>
</evidence>
<evidence type="ECO:0000313" key="4">
    <source>
        <dbReference type="EMBL" id="CAE7934454.1"/>
    </source>
</evidence>
<reference evidence="4" key="1">
    <citation type="submission" date="2021-02" db="EMBL/GenBank/DDBJ databases">
        <authorList>
            <person name="Dougan E. K."/>
            <person name="Rhodes N."/>
            <person name="Thang M."/>
            <person name="Chan C."/>
        </authorList>
    </citation>
    <scope>NUCLEOTIDE SEQUENCE</scope>
</reference>
<keyword evidence="1" id="KW-0436">Ligase</keyword>
<keyword evidence="3" id="KW-0067">ATP-binding</keyword>
<dbReference type="PROSITE" id="PS51221">
    <property type="entry name" value="TTL"/>
    <property type="match status" value="1"/>
</dbReference>
<dbReference type="PROSITE" id="PS51257">
    <property type="entry name" value="PROKAR_LIPOPROTEIN"/>
    <property type="match status" value="1"/>
</dbReference>
<evidence type="ECO:0000313" key="5">
    <source>
        <dbReference type="Proteomes" id="UP000601435"/>
    </source>
</evidence>
<dbReference type="Gene3D" id="3.30.470.20">
    <property type="entry name" value="ATP-grasp fold, B domain"/>
    <property type="match status" value="1"/>
</dbReference>
<dbReference type="SUPFAM" id="SSF56059">
    <property type="entry name" value="Glutathione synthetase ATP-binding domain-like"/>
    <property type="match status" value="1"/>
</dbReference>
<evidence type="ECO:0000256" key="1">
    <source>
        <dbReference type="ARBA" id="ARBA00022598"/>
    </source>
</evidence>
<dbReference type="AlphaFoldDB" id="A0A813BYK0"/>
<comment type="caution">
    <text evidence="4">The sequence shown here is derived from an EMBL/GenBank/DDBJ whole genome shotgun (WGS) entry which is preliminary data.</text>
</comment>
<dbReference type="Pfam" id="PF03133">
    <property type="entry name" value="TTL"/>
    <property type="match status" value="2"/>
</dbReference>
<keyword evidence="2" id="KW-0547">Nucleotide-binding</keyword>
<keyword evidence="5" id="KW-1185">Reference proteome</keyword>
<protein>
    <submittedName>
        <fullName evidence="4">Ttll5 protein</fullName>
    </submittedName>
</protein>
<dbReference type="GO" id="GO:0005524">
    <property type="term" value="F:ATP binding"/>
    <property type="evidence" value="ECO:0007669"/>
    <property type="project" value="UniProtKB-KW"/>
</dbReference>
<dbReference type="OrthoDB" id="202825at2759"/>
<dbReference type="PANTHER" id="PTHR12241">
    <property type="entry name" value="TUBULIN POLYGLUTAMYLASE"/>
    <property type="match status" value="1"/>
</dbReference>
<evidence type="ECO:0000256" key="3">
    <source>
        <dbReference type="ARBA" id="ARBA00022840"/>
    </source>
</evidence>
<proteinExistence type="predicted"/>
<sequence>MRSRSPTRKTESGGVFFWRINQAQYSGAGACAEKIVLSVLEKFGLCRSSEAAGSRLIWANCFEPKLWTTAGHCLINHFPRSVELTHKHRLCETLTRCRSRYLPRSFVLPQEEALWHQSLQDMRPGDAGVFGRHWIMKPGRGGGGRGVQVLSCQSATDIQQAIAIVKSSSSAKTPVVVSQYVEKPLLINGKKCDLRLYVLVTSFGRIGAAHEASAPSAGEEGQADAAGDLTAYIFSEGLVRFASEPFAMSCESLGNSCIHLTNNEVNARHAHGPCLGNWRLSDLFAWLRAHPEPWMPDSSEVWHRIRALAWEVLVAARPSIAHATAQQPEARGQCFELFGFDVLLDEQLQPWLCEVNGMPSLGVGGKVDLCVDTEMLTAMFATVLDRVPKDRQEEDAATFELLTAPSAT</sequence>
<accession>A0A813BYK0</accession>
<dbReference type="Proteomes" id="UP000601435">
    <property type="component" value="Unassembled WGS sequence"/>
</dbReference>
<dbReference type="InterPro" id="IPR004344">
    <property type="entry name" value="TTL/TTLL_fam"/>
</dbReference>
<dbReference type="EMBL" id="CAJNJA010083197">
    <property type="protein sequence ID" value="CAE7934454.1"/>
    <property type="molecule type" value="Genomic_DNA"/>
</dbReference>
<dbReference type="GO" id="GO:0000226">
    <property type="term" value="P:microtubule cytoskeleton organization"/>
    <property type="evidence" value="ECO:0007669"/>
    <property type="project" value="TreeGrafter"/>
</dbReference>
<dbReference type="GO" id="GO:0015631">
    <property type="term" value="F:tubulin binding"/>
    <property type="evidence" value="ECO:0007669"/>
    <property type="project" value="TreeGrafter"/>
</dbReference>
<dbReference type="GO" id="GO:0070740">
    <property type="term" value="F:tubulin-glutamic acid ligase activity"/>
    <property type="evidence" value="ECO:0007669"/>
    <property type="project" value="TreeGrafter"/>
</dbReference>
<name>A0A813BYK0_9DINO</name>
<dbReference type="GO" id="GO:0036064">
    <property type="term" value="C:ciliary basal body"/>
    <property type="evidence" value="ECO:0007669"/>
    <property type="project" value="TreeGrafter"/>
</dbReference>